<dbReference type="EMBL" id="KN835140">
    <property type="protein sequence ID" value="KIK48170.1"/>
    <property type="molecule type" value="Genomic_DNA"/>
</dbReference>
<dbReference type="AlphaFoldDB" id="A0A0D0AD51"/>
<protein>
    <submittedName>
        <fullName evidence="2">Uncharacterized protein</fullName>
    </submittedName>
</protein>
<name>A0A0D0AD51_9AGAM</name>
<evidence type="ECO:0000256" key="1">
    <source>
        <dbReference type="SAM" id="MobiDB-lite"/>
    </source>
</evidence>
<dbReference type="HOGENOM" id="CLU_1918476_0_0_1"/>
<gene>
    <name evidence="2" type="ORF">CY34DRAFT_733142</name>
</gene>
<dbReference type="Proteomes" id="UP000054485">
    <property type="component" value="Unassembled WGS sequence"/>
</dbReference>
<evidence type="ECO:0000313" key="2">
    <source>
        <dbReference type="EMBL" id="KIK48170.1"/>
    </source>
</evidence>
<proteinExistence type="predicted"/>
<evidence type="ECO:0000313" key="3">
    <source>
        <dbReference type="Proteomes" id="UP000054485"/>
    </source>
</evidence>
<sequence length="132" mass="14573">MSDAPTLDTSPDIYRSSDPGQQQQLSRPVTPQIDDTNGSHDFHGQLLFERHVVPFPATHKDDPLRNGLPFDPVLTTSAESMMPQIPSYPWVADGRLHVISPPGILLSPSNIQYPTFSPLVCLDEPTTTIIDK</sequence>
<reference evidence="3" key="2">
    <citation type="submission" date="2015-01" db="EMBL/GenBank/DDBJ databases">
        <title>Evolutionary Origins and Diversification of the Mycorrhizal Mutualists.</title>
        <authorList>
            <consortium name="DOE Joint Genome Institute"/>
            <consortium name="Mycorrhizal Genomics Consortium"/>
            <person name="Kohler A."/>
            <person name="Kuo A."/>
            <person name="Nagy L.G."/>
            <person name="Floudas D."/>
            <person name="Copeland A."/>
            <person name="Barry K.W."/>
            <person name="Cichocki N."/>
            <person name="Veneault-Fourrey C."/>
            <person name="LaButti K."/>
            <person name="Lindquist E.A."/>
            <person name="Lipzen A."/>
            <person name="Lundell T."/>
            <person name="Morin E."/>
            <person name="Murat C."/>
            <person name="Riley R."/>
            <person name="Ohm R."/>
            <person name="Sun H."/>
            <person name="Tunlid A."/>
            <person name="Henrissat B."/>
            <person name="Grigoriev I.V."/>
            <person name="Hibbett D.S."/>
            <person name="Martin F."/>
        </authorList>
    </citation>
    <scope>NUCLEOTIDE SEQUENCE [LARGE SCALE GENOMIC DNA]</scope>
    <source>
        <strain evidence="3">UH-Slu-Lm8-n1</strain>
    </source>
</reference>
<feature type="region of interest" description="Disordered" evidence="1">
    <location>
        <begin position="1"/>
        <end position="41"/>
    </location>
</feature>
<dbReference type="InParanoid" id="A0A0D0AD51"/>
<accession>A0A0D0AD51</accession>
<keyword evidence="3" id="KW-1185">Reference proteome</keyword>
<reference evidence="2 3" key="1">
    <citation type="submission" date="2014-04" db="EMBL/GenBank/DDBJ databases">
        <authorList>
            <consortium name="DOE Joint Genome Institute"/>
            <person name="Kuo A."/>
            <person name="Ruytinx J."/>
            <person name="Rineau F."/>
            <person name="Colpaert J."/>
            <person name="Kohler A."/>
            <person name="Nagy L.G."/>
            <person name="Floudas D."/>
            <person name="Copeland A."/>
            <person name="Barry K.W."/>
            <person name="Cichocki N."/>
            <person name="Veneault-Fourrey C."/>
            <person name="LaButti K."/>
            <person name="Lindquist E.A."/>
            <person name="Lipzen A."/>
            <person name="Lundell T."/>
            <person name="Morin E."/>
            <person name="Murat C."/>
            <person name="Sun H."/>
            <person name="Tunlid A."/>
            <person name="Henrissat B."/>
            <person name="Grigoriev I.V."/>
            <person name="Hibbett D.S."/>
            <person name="Martin F."/>
            <person name="Nordberg H.P."/>
            <person name="Cantor M.N."/>
            <person name="Hua S.X."/>
        </authorList>
    </citation>
    <scope>NUCLEOTIDE SEQUENCE [LARGE SCALE GENOMIC DNA]</scope>
    <source>
        <strain evidence="2 3">UH-Slu-Lm8-n1</strain>
    </source>
</reference>
<organism evidence="2 3">
    <name type="scientific">Suillus luteus UH-Slu-Lm8-n1</name>
    <dbReference type="NCBI Taxonomy" id="930992"/>
    <lineage>
        <taxon>Eukaryota</taxon>
        <taxon>Fungi</taxon>
        <taxon>Dikarya</taxon>
        <taxon>Basidiomycota</taxon>
        <taxon>Agaricomycotina</taxon>
        <taxon>Agaricomycetes</taxon>
        <taxon>Agaricomycetidae</taxon>
        <taxon>Boletales</taxon>
        <taxon>Suillineae</taxon>
        <taxon>Suillaceae</taxon>
        <taxon>Suillus</taxon>
    </lineage>
</organism>
<feature type="compositionally biased region" description="Polar residues" evidence="1">
    <location>
        <begin position="18"/>
        <end position="36"/>
    </location>
</feature>
<dbReference type="OrthoDB" id="2630335at2759"/>